<proteinExistence type="predicted"/>
<reference evidence="1" key="1">
    <citation type="submission" date="2020-10" db="EMBL/GenBank/DDBJ databases">
        <title>ChiBAC.</title>
        <authorList>
            <person name="Zenner C."/>
            <person name="Hitch T.C.A."/>
            <person name="Clavel T."/>
        </authorList>
    </citation>
    <scope>NUCLEOTIDE SEQUENCE</scope>
    <source>
        <strain evidence="1">DSM 107454</strain>
    </source>
</reference>
<sequence length="57" mass="6630">MRRVKLYAKCGTAKLMPVQYKTVYTLNLLEDVETQLELKDGRTRLPYTPNEILPFLG</sequence>
<dbReference type="AlphaFoldDB" id="A0A9D5M0P2"/>
<evidence type="ECO:0000313" key="1">
    <source>
        <dbReference type="EMBL" id="MBE5040477.1"/>
    </source>
</evidence>
<name>A0A9D5M0P2_9FIRM</name>
<comment type="caution">
    <text evidence="1">The sequence shown here is derived from an EMBL/GenBank/DDBJ whole genome shotgun (WGS) entry which is preliminary data.</text>
</comment>
<organism evidence="1 2">
    <name type="scientific">Ructibacterium gallinarum</name>
    <dbReference type="NCBI Taxonomy" id="2779355"/>
    <lineage>
        <taxon>Bacteria</taxon>
        <taxon>Bacillati</taxon>
        <taxon>Bacillota</taxon>
        <taxon>Clostridia</taxon>
        <taxon>Eubacteriales</taxon>
        <taxon>Oscillospiraceae</taxon>
        <taxon>Ructibacterium</taxon>
    </lineage>
</organism>
<dbReference type="EMBL" id="JADCKB010000016">
    <property type="protein sequence ID" value="MBE5040477.1"/>
    <property type="molecule type" value="Genomic_DNA"/>
</dbReference>
<dbReference type="Proteomes" id="UP000806542">
    <property type="component" value="Unassembled WGS sequence"/>
</dbReference>
<evidence type="ECO:0000313" key="2">
    <source>
        <dbReference type="Proteomes" id="UP000806542"/>
    </source>
</evidence>
<protein>
    <submittedName>
        <fullName evidence="1">Uncharacterized protein</fullName>
    </submittedName>
</protein>
<accession>A0A9D5M0P2</accession>
<dbReference type="RefSeq" id="WP_226393027.1">
    <property type="nucleotide sequence ID" value="NZ_JADCKB010000016.1"/>
</dbReference>
<gene>
    <name evidence="1" type="ORF">INF28_08395</name>
</gene>
<keyword evidence="2" id="KW-1185">Reference proteome</keyword>